<keyword evidence="9" id="KW-0511">Multifunctional enzyme</keyword>
<comment type="pathway">
    <text evidence="2 10">Cofactor biosynthesis; riboflavin biosynthesis; 5-amino-6-(D-ribitylamino)uracil from GTP: step 2/4.</text>
</comment>
<dbReference type="Pfam" id="PF01872">
    <property type="entry name" value="RibD_C"/>
    <property type="match status" value="1"/>
</dbReference>
<evidence type="ECO:0000256" key="10">
    <source>
        <dbReference type="PIRNR" id="PIRNR006769"/>
    </source>
</evidence>
<dbReference type="PIRSF" id="PIRSF006769">
    <property type="entry name" value="RibD"/>
    <property type="match status" value="1"/>
</dbReference>
<keyword evidence="10" id="KW-0862">Zinc</keyword>
<dbReference type="Gene3D" id="3.40.140.10">
    <property type="entry name" value="Cytidine Deaminase, domain 2"/>
    <property type="match status" value="1"/>
</dbReference>
<dbReference type="InterPro" id="IPR004794">
    <property type="entry name" value="Eubact_RibD"/>
</dbReference>
<dbReference type="InterPro" id="IPR050765">
    <property type="entry name" value="Riboflavin_Biosynth_HTPR"/>
</dbReference>
<dbReference type="InterPro" id="IPR011549">
    <property type="entry name" value="RibD_C"/>
</dbReference>
<proteinExistence type="inferred from homology"/>
<comment type="similarity">
    <text evidence="5 10">In the C-terminal section; belongs to the HTP reductase family.</text>
</comment>
<dbReference type="RefSeq" id="WP_229711119.1">
    <property type="nucleotide sequence ID" value="NZ_BMDY01000005.1"/>
</dbReference>
<dbReference type="InterPro" id="IPR002734">
    <property type="entry name" value="RibDG_C"/>
</dbReference>
<keyword evidence="6 10" id="KW-0686">Riboflavin biosynthesis</keyword>
<dbReference type="InterPro" id="IPR024072">
    <property type="entry name" value="DHFR-like_dom_sf"/>
</dbReference>
<dbReference type="Pfam" id="PF00383">
    <property type="entry name" value="dCMP_cyt_deam_1"/>
    <property type="match status" value="1"/>
</dbReference>
<evidence type="ECO:0000256" key="2">
    <source>
        <dbReference type="ARBA" id="ARBA00004882"/>
    </source>
</evidence>
<comment type="caution">
    <text evidence="12">The sequence shown here is derived from an EMBL/GenBank/DDBJ whole genome shotgun (WGS) entry which is preliminary data.</text>
</comment>
<dbReference type="Proteomes" id="UP000651977">
    <property type="component" value="Unassembled WGS sequence"/>
</dbReference>
<gene>
    <name evidence="12" type="primary">ribD</name>
    <name evidence="12" type="ORF">GCM10007414_11390</name>
</gene>
<dbReference type="EC" id="3.5.4.26" evidence="10"/>
<comment type="pathway">
    <text evidence="3 10">Cofactor biosynthesis; riboflavin biosynthesis; 5-amino-6-(D-ribitylamino)uracil from GTP: step 3/4.</text>
</comment>
<feature type="domain" description="CMP/dCMP-type deaminase" evidence="11">
    <location>
        <begin position="5"/>
        <end position="130"/>
    </location>
</feature>
<evidence type="ECO:0000256" key="7">
    <source>
        <dbReference type="ARBA" id="ARBA00022857"/>
    </source>
</evidence>
<dbReference type="InterPro" id="IPR002125">
    <property type="entry name" value="CMP_dCMP_dom"/>
</dbReference>
<evidence type="ECO:0000256" key="4">
    <source>
        <dbReference type="ARBA" id="ARBA00005259"/>
    </source>
</evidence>
<evidence type="ECO:0000256" key="9">
    <source>
        <dbReference type="ARBA" id="ARBA00023268"/>
    </source>
</evidence>
<reference evidence="13" key="1">
    <citation type="journal article" date="2019" name="Int. J. Syst. Evol. Microbiol.">
        <title>The Global Catalogue of Microorganisms (GCM) 10K type strain sequencing project: providing services to taxonomists for standard genome sequencing and annotation.</title>
        <authorList>
            <consortium name="The Broad Institute Genomics Platform"/>
            <consortium name="The Broad Institute Genome Sequencing Center for Infectious Disease"/>
            <person name="Wu L."/>
            <person name="Ma J."/>
        </authorList>
    </citation>
    <scope>NUCLEOTIDE SEQUENCE [LARGE SCALE GENOMIC DNA]</scope>
    <source>
        <strain evidence="13">CGMCC 1.10131</strain>
    </source>
</reference>
<keyword evidence="10" id="KW-0378">Hydrolase</keyword>
<accession>A0ABQ1I065</accession>
<dbReference type="SUPFAM" id="SSF53597">
    <property type="entry name" value="Dihydrofolate reductase-like"/>
    <property type="match status" value="1"/>
</dbReference>
<evidence type="ECO:0000313" key="12">
    <source>
        <dbReference type="EMBL" id="GGA99992.1"/>
    </source>
</evidence>
<dbReference type="PANTHER" id="PTHR38011">
    <property type="entry name" value="DIHYDROFOLATE REDUCTASE FAMILY PROTEIN (AFU_ORTHOLOGUE AFUA_8G06820)"/>
    <property type="match status" value="1"/>
</dbReference>
<dbReference type="PANTHER" id="PTHR38011:SF7">
    <property type="entry name" value="2,5-DIAMINO-6-RIBOSYLAMINO-4(3H)-PYRIMIDINONE 5'-PHOSPHATE REDUCTASE"/>
    <property type="match status" value="1"/>
</dbReference>
<name>A0ABQ1I065_9ALTE</name>
<dbReference type="EMBL" id="BMDY01000005">
    <property type="protein sequence ID" value="GGA99992.1"/>
    <property type="molecule type" value="Genomic_DNA"/>
</dbReference>
<keyword evidence="7 10" id="KW-0521">NADP</keyword>
<evidence type="ECO:0000256" key="1">
    <source>
        <dbReference type="ARBA" id="ARBA00002151"/>
    </source>
</evidence>
<protein>
    <recommendedName>
        <fullName evidence="10">Riboflavin biosynthesis protein RibD</fullName>
    </recommendedName>
    <domain>
        <recommendedName>
            <fullName evidence="10">Diaminohydroxyphosphoribosylaminopyrimidine deaminase</fullName>
            <shortName evidence="10">DRAP deaminase</shortName>
            <ecNumber evidence="10">3.5.4.26</ecNumber>
        </recommendedName>
        <alternativeName>
            <fullName evidence="10">Riboflavin-specific deaminase</fullName>
        </alternativeName>
    </domain>
    <domain>
        <recommendedName>
            <fullName evidence="10">5-amino-6-(5-phosphoribosylamino)uracil reductase</fullName>
            <ecNumber evidence="10">1.1.1.193</ecNumber>
        </recommendedName>
        <alternativeName>
            <fullName evidence="10">HTP reductase</fullName>
        </alternativeName>
    </domain>
</protein>
<keyword evidence="10" id="KW-0479">Metal-binding</keyword>
<sequence>MSFSIDDCHYMARAISLAKRGRYTTAPNPNVGCVLVKDGQVIGEGYHRKAGEGHAEVNAAADAKARGFSLRGATCYVTLEPCSHVGRTPACADMLVEQGVAEVVVAMVDPNPQVAGRGIARLQQAGITVRSGLMEQAARELNPGFLSRVERKRPFIRLKLAGSIDAKTALANGESKWITSAYARSDVQRERALSHAILSTSATVIRDNASLNVRYAELGSLAELLPETELRQPIRIVVDRQQRLSKASKQLNIFKQPQNLWLASAQHQIGLPAAKQLQVRADDDLSALMWQLAEAEINDLWVEAGGKFAAALIEQNLVDQLICYQAGLLMGADAQSLVDVGGYTQMSQLNSWSCLETRRIGPDIKTIWIPQ</sequence>
<evidence type="ECO:0000256" key="8">
    <source>
        <dbReference type="ARBA" id="ARBA00023002"/>
    </source>
</evidence>
<evidence type="ECO:0000256" key="5">
    <source>
        <dbReference type="ARBA" id="ARBA00007417"/>
    </source>
</evidence>
<dbReference type="EC" id="1.1.1.193" evidence="10"/>
<dbReference type="InterPro" id="IPR016193">
    <property type="entry name" value="Cytidine_deaminase-like"/>
</dbReference>
<comment type="catalytic activity">
    <reaction evidence="10">
        <text>5-amino-6-(5-phospho-D-ribitylamino)uracil + NADP(+) = 5-amino-6-(5-phospho-D-ribosylamino)uracil + NADPH + H(+)</text>
        <dbReference type="Rhea" id="RHEA:17845"/>
        <dbReference type="ChEBI" id="CHEBI:15378"/>
        <dbReference type="ChEBI" id="CHEBI:57783"/>
        <dbReference type="ChEBI" id="CHEBI:58349"/>
        <dbReference type="ChEBI" id="CHEBI:58421"/>
        <dbReference type="ChEBI" id="CHEBI:58453"/>
        <dbReference type="EC" id="1.1.1.193"/>
    </reaction>
</comment>
<evidence type="ECO:0000256" key="6">
    <source>
        <dbReference type="ARBA" id="ARBA00022619"/>
    </source>
</evidence>
<keyword evidence="13" id="KW-1185">Reference proteome</keyword>
<comment type="catalytic activity">
    <reaction evidence="10">
        <text>2,5-diamino-6-hydroxy-4-(5-phosphoribosylamino)-pyrimidine + H2O + H(+) = 5-amino-6-(5-phospho-D-ribosylamino)uracil + NH4(+)</text>
        <dbReference type="Rhea" id="RHEA:21868"/>
        <dbReference type="ChEBI" id="CHEBI:15377"/>
        <dbReference type="ChEBI" id="CHEBI:15378"/>
        <dbReference type="ChEBI" id="CHEBI:28938"/>
        <dbReference type="ChEBI" id="CHEBI:58453"/>
        <dbReference type="ChEBI" id="CHEBI:58614"/>
        <dbReference type="EC" id="3.5.4.26"/>
    </reaction>
</comment>
<keyword evidence="8 10" id="KW-0560">Oxidoreductase</keyword>
<evidence type="ECO:0000259" key="11">
    <source>
        <dbReference type="PROSITE" id="PS51747"/>
    </source>
</evidence>
<evidence type="ECO:0000256" key="3">
    <source>
        <dbReference type="ARBA" id="ARBA00004910"/>
    </source>
</evidence>
<dbReference type="PROSITE" id="PS51747">
    <property type="entry name" value="CYT_DCMP_DEAMINASES_2"/>
    <property type="match status" value="1"/>
</dbReference>
<comment type="cofactor">
    <cofactor evidence="10">
        <name>Zn(2+)</name>
        <dbReference type="ChEBI" id="CHEBI:29105"/>
    </cofactor>
    <text evidence="10">Binds 1 zinc ion.</text>
</comment>
<dbReference type="CDD" id="cd01284">
    <property type="entry name" value="Riboflavin_deaminase-reductase"/>
    <property type="match status" value="1"/>
</dbReference>
<comment type="similarity">
    <text evidence="4 10">In the N-terminal section; belongs to the cytidine and deoxycytidylate deaminase family.</text>
</comment>
<dbReference type="Gene3D" id="3.40.430.10">
    <property type="entry name" value="Dihydrofolate Reductase, subunit A"/>
    <property type="match status" value="1"/>
</dbReference>
<organism evidence="12 13">
    <name type="scientific">Agarivorans gilvus</name>
    <dbReference type="NCBI Taxonomy" id="680279"/>
    <lineage>
        <taxon>Bacteria</taxon>
        <taxon>Pseudomonadati</taxon>
        <taxon>Pseudomonadota</taxon>
        <taxon>Gammaproteobacteria</taxon>
        <taxon>Alteromonadales</taxon>
        <taxon>Alteromonadaceae</taxon>
        <taxon>Agarivorans</taxon>
    </lineage>
</organism>
<dbReference type="SUPFAM" id="SSF53927">
    <property type="entry name" value="Cytidine deaminase-like"/>
    <property type="match status" value="1"/>
</dbReference>
<comment type="function">
    <text evidence="1 10">Converts 2,5-diamino-6-(ribosylamino)-4(3h)-pyrimidinone 5'-phosphate into 5-amino-6-(ribosylamino)-2,4(1h,3h)-pyrimidinedione 5'-phosphate.</text>
</comment>
<dbReference type="NCBIfam" id="TIGR00227">
    <property type="entry name" value="ribD_Cterm"/>
    <property type="match status" value="1"/>
</dbReference>
<evidence type="ECO:0000313" key="13">
    <source>
        <dbReference type="Proteomes" id="UP000651977"/>
    </source>
</evidence>
<dbReference type="NCBIfam" id="TIGR00326">
    <property type="entry name" value="eubact_ribD"/>
    <property type="match status" value="1"/>
</dbReference>